<evidence type="ECO:0000313" key="6">
    <source>
        <dbReference type="EMBL" id="ARJ51283.1"/>
    </source>
</evidence>
<dbReference type="PROSITE" id="PS51118">
    <property type="entry name" value="HTH_HXLR"/>
    <property type="match status" value="1"/>
</dbReference>
<dbReference type="Pfam" id="PF01638">
    <property type="entry name" value="HxlR"/>
    <property type="match status" value="1"/>
</dbReference>
<accession>A0AAC9RRY8</accession>
<evidence type="ECO:0000256" key="2">
    <source>
        <dbReference type="ARBA" id="ARBA00023125"/>
    </source>
</evidence>
<dbReference type="InterPro" id="IPR002577">
    <property type="entry name" value="HTH_HxlR"/>
</dbReference>
<keyword evidence="4" id="KW-0812">Transmembrane</keyword>
<evidence type="ECO:0000256" key="3">
    <source>
        <dbReference type="ARBA" id="ARBA00023163"/>
    </source>
</evidence>
<dbReference type="RefSeq" id="WP_085237755.1">
    <property type="nucleotide sequence ID" value="NZ_CP020773.1"/>
</dbReference>
<evidence type="ECO:0000256" key="4">
    <source>
        <dbReference type="SAM" id="Phobius"/>
    </source>
</evidence>
<keyword evidence="1" id="KW-0805">Transcription regulation</keyword>
<keyword evidence="2" id="KW-0238">DNA-binding</keyword>
<dbReference type="InterPro" id="IPR036390">
    <property type="entry name" value="WH_DNA-bd_sf"/>
</dbReference>
<dbReference type="PANTHER" id="PTHR33204">
    <property type="entry name" value="TRANSCRIPTIONAL REGULATOR, MARR FAMILY"/>
    <property type="match status" value="1"/>
</dbReference>
<dbReference type="PANTHER" id="PTHR33204:SF18">
    <property type="entry name" value="TRANSCRIPTIONAL REGULATORY PROTEIN"/>
    <property type="match status" value="1"/>
</dbReference>
<sequence length="110" mass="12914">MRKTYQQMAEEECGIANALYLIGGKWKMIILYYLLIKDRKFNELERLLEYATPTTLNNNLNELIEDELIYKIVLSEKPVRSVYKIAPKGKMLETVLLNLREFGLTNLNKN</sequence>
<keyword evidence="4" id="KW-1133">Transmembrane helix</keyword>
<keyword evidence="3" id="KW-0804">Transcription</keyword>
<evidence type="ECO:0000313" key="7">
    <source>
        <dbReference type="Proteomes" id="UP000242864"/>
    </source>
</evidence>
<dbReference type="EMBL" id="CP020773">
    <property type="protein sequence ID" value="ARJ51283.1"/>
    <property type="molecule type" value="Genomic_DNA"/>
</dbReference>
<feature type="transmembrane region" description="Helical" evidence="4">
    <location>
        <begin position="15"/>
        <end position="36"/>
    </location>
</feature>
<dbReference type="InterPro" id="IPR036388">
    <property type="entry name" value="WH-like_DNA-bd_sf"/>
</dbReference>
<keyword evidence="4" id="KW-0472">Membrane</keyword>
<name>A0AAC9RRY8_9STAP</name>
<dbReference type="Gene3D" id="1.10.10.10">
    <property type="entry name" value="Winged helix-like DNA-binding domain superfamily/Winged helix DNA-binding domain"/>
    <property type="match status" value="1"/>
</dbReference>
<proteinExistence type="predicted"/>
<keyword evidence="7" id="KW-1185">Reference proteome</keyword>
<feature type="domain" description="HTH hxlR-type" evidence="5">
    <location>
        <begin position="13"/>
        <end position="110"/>
    </location>
</feature>
<gene>
    <name evidence="6" type="ORF">B5P37_08155</name>
</gene>
<protein>
    <recommendedName>
        <fullName evidence="5">HTH hxlR-type domain-containing protein</fullName>
    </recommendedName>
</protein>
<dbReference type="GO" id="GO:0003677">
    <property type="term" value="F:DNA binding"/>
    <property type="evidence" value="ECO:0007669"/>
    <property type="project" value="UniProtKB-KW"/>
</dbReference>
<evidence type="ECO:0000256" key="1">
    <source>
        <dbReference type="ARBA" id="ARBA00023015"/>
    </source>
</evidence>
<dbReference type="KEGG" id="slz:B5P37_08155"/>
<evidence type="ECO:0000259" key="5">
    <source>
        <dbReference type="PROSITE" id="PS51118"/>
    </source>
</evidence>
<dbReference type="SUPFAM" id="SSF46785">
    <property type="entry name" value="Winged helix' DNA-binding domain"/>
    <property type="match status" value="1"/>
</dbReference>
<reference evidence="6 7" key="1">
    <citation type="submission" date="2017-04" db="EMBL/GenBank/DDBJ databases">
        <authorList>
            <person name="Veseli I.A."/>
            <person name="Tang C."/>
            <person name="Pombert J.-F."/>
        </authorList>
    </citation>
    <scope>NUCLEOTIDE SEQUENCE [LARGE SCALE GENOMIC DNA]</scope>
    <source>
        <strain evidence="6 7">ATCC 700373</strain>
    </source>
</reference>
<dbReference type="AlphaFoldDB" id="A0AAC9RRY8"/>
<dbReference type="Proteomes" id="UP000242864">
    <property type="component" value="Chromosome"/>
</dbReference>
<organism evidence="6 7">
    <name type="scientific">Staphylococcus lutrae</name>
    <dbReference type="NCBI Taxonomy" id="155085"/>
    <lineage>
        <taxon>Bacteria</taxon>
        <taxon>Bacillati</taxon>
        <taxon>Bacillota</taxon>
        <taxon>Bacilli</taxon>
        <taxon>Bacillales</taxon>
        <taxon>Staphylococcaceae</taxon>
        <taxon>Staphylococcus</taxon>
    </lineage>
</organism>